<dbReference type="OrthoDB" id="3486260at2759"/>
<reference evidence="1" key="1">
    <citation type="submission" date="2020-10" db="EMBL/GenBank/DDBJ databases">
        <authorList>
            <person name="Kusch S."/>
        </authorList>
    </citation>
    <scope>NUCLEOTIDE SEQUENCE</scope>
    <source>
        <strain evidence="1">SwB9</strain>
    </source>
</reference>
<dbReference type="EMBL" id="CAJHIA010000002">
    <property type="protein sequence ID" value="CAD6440557.1"/>
    <property type="molecule type" value="Genomic_DNA"/>
</dbReference>
<accession>A0A8H2VN10</accession>
<dbReference type="Proteomes" id="UP000624404">
    <property type="component" value="Unassembled WGS sequence"/>
</dbReference>
<evidence type="ECO:0000313" key="1">
    <source>
        <dbReference type="EMBL" id="CAD6440557.1"/>
    </source>
</evidence>
<name>A0A8H2VN10_9HELO</name>
<comment type="caution">
    <text evidence="1">The sequence shown here is derived from an EMBL/GenBank/DDBJ whole genome shotgun (WGS) entry which is preliminary data.</text>
</comment>
<sequence>MSASEEKKDFQIWGIEESDHDRKIEFKGKLILIYNETTKHTPVDKLDVNNREGFIIPKGYTCELHGGGTGSFARLSDMI</sequence>
<organism evidence="1 2">
    <name type="scientific">Sclerotinia trifoliorum</name>
    <dbReference type="NCBI Taxonomy" id="28548"/>
    <lineage>
        <taxon>Eukaryota</taxon>
        <taxon>Fungi</taxon>
        <taxon>Dikarya</taxon>
        <taxon>Ascomycota</taxon>
        <taxon>Pezizomycotina</taxon>
        <taxon>Leotiomycetes</taxon>
        <taxon>Helotiales</taxon>
        <taxon>Sclerotiniaceae</taxon>
        <taxon>Sclerotinia</taxon>
    </lineage>
</organism>
<evidence type="ECO:0000313" key="2">
    <source>
        <dbReference type="Proteomes" id="UP000624404"/>
    </source>
</evidence>
<keyword evidence="2" id="KW-1185">Reference proteome</keyword>
<gene>
    <name evidence="1" type="ORF">SCLTRI_LOCUS972</name>
</gene>
<protein>
    <submittedName>
        <fullName evidence="1">69451c46-2256-422a-96c8-c843b859626a</fullName>
    </submittedName>
</protein>
<proteinExistence type="predicted"/>
<dbReference type="AlphaFoldDB" id="A0A8H2VN10"/>